<accession>A0A9Q1EE26</accession>
<evidence type="ECO:0000313" key="2">
    <source>
        <dbReference type="EMBL" id="KAJ8337099.1"/>
    </source>
</evidence>
<dbReference type="AlphaFoldDB" id="A0A9Q1EE26"/>
<proteinExistence type="predicted"/>
<comment type="caution">
    <text evidence="2">The sequence shown here is derived from an EMBL/GenBank/DDBJ whole genome shotgun (WGS) entry which is preliminary data.</text>
</comment>
<protein>
    <submittedName>
        <fullName evidence="2">Uncharacterized protein</fullName>
    </submittedName>
</protein>
<evidence type="ECO:0000256" key="1">
    <source>
        <dbReference type="SAM" id="MobiDB-lite"/>
    </source>
</evidence>
<evidence type="ECO:0000313" key="3">
    <source>
        <dbReference type="Proteomes" id="UP001152622"/>
    </source>
</evidence>
<gene>
    <name evidence="2" type="ORF">SKAU_G00383190</name>
</gene>
<feature type="compositionally biased region" description="Basic and acidic residues" evidence="1">
    <location>
        <begin position="1"/>
        <end position="20"/>
    </location>
</feature>
<sequence>MDALDYGDRRNGPGRIRGEGGEADPGPQLLTCAPYLPPRAARCPEHTAGERGSRTLARERGGRGQCNRAPTHL</sequence>
<feature type="region of interest" description="Disordered" evidence="1">
    <location>
        <begin position="1"/>
        <end position="73"/>
    </location>
</feature>
<dbReference type="Proteomes" id="UP001152622">
    <property type="component" value="Chromosome 19"/>
</dbReference>
<organism evidence="2 3">
    <name type="scientific">Synaphobranchus kaupii</name>
    <name type="common">Kaup's arrowtooth eel</name>
    <dbReference type="NCBI Taxonomy" id="118154"/>
    <lineage>
        <taxon>Eukaryota</taxon>
        <taxon>Metazoa</taxon>
        <taxon>Chordata</taxon>
        <taxon>Craniata</taxon>
        <taxon>Vertebrata</taxon>
        <taxon>Euteleostomi</taxon>
        <taxon>Actinopterygii</taxon>
        <taxon>Neopterygii</taxon>
        <taxon>Teleostei</taxon>
        <taxon>Anguilliformes</taxon>
        <taxon>Synaphobranchidae</taxon>
        <taxon>Synaphobranchus</taxon>
    </lineage>
</organism>
<name>A0A9Q1EE26_SYNKA</name>
<feature type="compositionally biased region" description="Basic and acidic residues" evidence="1">
    <location>
        <begin position="42"/>
        <end position="62"/>
    </location>
</feature>
<dbReference type="EMBL" id="JAINUF010000019">
    <property type="protein sequence ID" value="KAJ8337099.1"/>
    <property type="molecule type" value="Genomic_DNA"/>
</dbReference>
<reference evidence="2" key="1">
    <citation type="journal article" date="2023" name="Science">
        <title>Genome structures resolve the early diversification of teleost fishes.</title>
        <authorList>
            <person name="Parey E."/>
            <person name="Louis A."/>
            <person name="Montfort J."/>
            <person name="Bouchez O."/>
            <person name="Roques C."/>
            <person name="Iampietro C."/>
            <person name="Lluch J."/>
            <person name="Castinel A."/>
            <person name="Donnadieu C."/>
            <person name="Desvignes T."/>
            <person name="Floi Bucao C."/>
            <person name="Jouanno E."/>
            <person name="Wen M."/>
            <person name="Mejri S."/>
            <person name="Dirks R."/>
            <person name="Jansen H."/>
            <person name="Henkel C."/>
            <person name="Chen W.J."/>
            <person name="Zahm M."/>
            <person name="Cabau C."/>
            <person name="Klopp C."/>
            <person name="Thompson A.W."/>
            <person name="Robinson-Rechavi M."/>
            <person name="Braasch I."/>
            <person name="Lecointre G."/>
            <person name="Bobe J."/>
            <person name="Postlethwait J.H."/>
            <person name="Berthelot C."/>
            <person name="Roest Crollius H."/>
            <person name="Guiguen Y."/>
        </authorList>
    </citation>
    <scope>NUCLEOTIDE SEQUENCE</scope>
    <source>
        <strain evidence="2">WJC10195</strain>
    </source>
</reference>
<keyword evidence="3" id="KW-1185">Reference proteome</keyword>